<dbReference type="SMART" id="SM00387">
    <property type="entry name" value="HATPase_c"/>
    <property type="match status" value="1"/>
</dbReference>
<dbReference type="InterPro" id="IPR036890">
    <property type="entry name" value="HATPase_C_sf"/>
</dbReference>
<dbReference type="GO" id="GO:0016036">
    <property type="term" value="P:cellular response to phosphate starvation"/>
    <property type="evidence" value="ECO:0007669"/>
    <property type="project" value="TreeGrafter"/>
</dbReference>
<keyword evidence="7" id="KW-0902">Two-component regulatory system</keyword>
<dbReference type="SUPFAM" id="SSF55874">
    <property type="entry name" value="ATPase domain of HSP90 chaperone/DNA topoisomerase II/histidine kinase"/>
    <property type="match status" value="1"/>
</dbReference>
<dbReference type="Proteomes" id="UP000460412">
    <property type="component" value="Unassembled WGS sequence"/>
</dbReference>
<evidence type="ECO:0000256" key="5">
    <source>
        <dbReference type="ARBA" id="ARBA00022679"/>
    </source>
</evidence>
<dbReference type="InterPro" id="IPR003661">
    <property type="entry name" value="HisK_dim/P_dom"/>
</dbReference>
<dbReference type="Gene3D" id="3.30.565.10">
    <property type="entry name" value="Histidine kinase-like ATPase, C-terminal domain"/>
    <property type="match status" value="1"/>
</dbReference>
<keyword evidence="11" id="KW-1185">Reference proteome</keyword>
<comment type="catalytic activity">
    <reaction evidence="1">
        <text>ATP + protein L-histidine = ADP + protein N-phospho-L-histidine.</text>
        <dbReference type="EC" id="2.7.13.3"/>
    </reaction>
</comment>
<protein>
    <recommendedName>
        <fullName evidence="3">histidine kinase</fullName>
        <ecNumber evidence="3">2.7.13.3</ecNumber>
    </recommendedName>
</protein>
<keyword evidence="8" id="KW-0812">Transmembrane</keyword>
<evidence type="ECO:0000256" key="2">
    <source>
        <dbReference type="ARBA" id="ARBA00004370"/>
    </source>
</evidence>
<dbReference type="EC" id="2.7.13.3" evidence="3"/>
<dbReference type="GO" id="GO:0000155">
    <property type="term" value="F:phosphorelay sensor kinase activity"/>
    <property type="evidence" value="ECO:0007669"/>
    <property type="project" value="InterPro"/>
</dbReference>
<keyword evidence="4" id="KW-0597">Phosphoprotein</keyword>
<keyword evidence="6 10" id="KW-0418">Kinase</keyword>
<dbReference type="Gene3D" id="1.10.287.130">
    <property type="match status" value="1"/>
</dbReference>
<feature type="transmembrane region" description="Helical" evidence="8">
    <location>
        <begin position="100"/>
        <end position="123"/>
    </location>
</feature>
<organism evidence="10 11">
    <name type="scientific">Sporofaciens musculi</name>
    <dbReference type="NCBI Taxonomy" id="2681861"/>
    <lineage>
        <taxon>Bacteria</taxon>
        <taxon>Bacillati</taxon>
        <taxon>Bacillota</taxon>
        <taxon>Clostridia</taxon>
        <taxon>Lachnospirales</taxon>
        <taxon>Lachnospiraceae</taxon>
        <taxon>Sporofaciens</taxon>
    </lineage>
</organism>
<dbReference type="GO" id="GO:0005886">
    <property type="term" value="C:plasma membrane"/>
    <property type="evidence" value="ECO:0007669"/>
    <property type="project" value="TreeGrafter"/>
</dbReference>
<dbReference type="PRINTS" id="PR00344">
    <property type="entry name" value="BCTRLSENSOR"/>
</dbReference>
<evidence type="ECO:0000256" key="3">
    <source>
        <dbReference type="ARBA" id="ARBA00012438"/>
    </source>
</evidence>
<dbReference type="InterPro" id="IPR004358">
    <property type="entry name" value="Sig_transdc_His_kin-like_C"/>
</dbReference>
<evidence type="ECO:0000256" key="7">
    <source>
        <dbReference type="ARBA" id="ARBA00023012"/>
    </source>
</evidence>
<dbReference type="InterPro" id="IPR050351">
    <property type="entry name" value="BphY/WalK/GraS-like"/>
</dbReference>
<dbReference type="CDD" id="cd00082">
    <property type="entry name" value="HisKA"/>
    <property type="match status" value="1"/>
</dbReference>
<comment type="subcellular location">
    <subcellularLocation>
        <location evidence="2">Membrane</location>
    </subcellularLocation>
</comment>
<keyword evidence="8" id="KW-1133">Transmembrane helix</keyword>
<keyword evidence="5" id="KW-0808">Transferase</keyword>
<gene>
    <name evidence="10" type="ORF">GN277_02690</name>
</gene>
<dbReference type="SMART" id="SM00388">
    <property type="entry name" value="HisKA"/>
    <property type="match status" value="1"/>
</dbReference>
<dbReference type="Pfam" id="PF02518">
    <property type="entry name" value="HATPase_c"/>
    <property type="match status" value="1"/>
</dbReference>
<dbReference type="EMBL" id="WUQX01000001">
    <property type="protein sequence ID" value="MXP74366.1"/>
    <property type="molecule type" value="Genomic_DNA"/>
</dbReference>
<reference evidence="10 11" key="1">
    <citation type="submission" date="2019-12" db="EMBL/GenBank/DDBJ databases">
        <title>Sporaefaciens musculi gen. nov., sp. nov., a novel bacterium isolated from the caecum of an obese mouse.</title>
        <authorList>
            <person name="Rasmussen T.S."/>
            <person name="Streidl T."/>
            <person name="Hitch T.C.A."/>
            <person name="Wortmann E."/>
            <person name="Deptula P."/>
            <person name="Hansen M."/>
            <person name="Nielsen D.S."/>
            <person name="Clavel T."/>
            <person name="Vogensen F.K."/>
        </authorList>
    </citation>
    <scope>NUCLEOTIDE SEQUENCE [LARGE SCALE GENOMIC DNA]</scope>
    <source>
        <strain evidence="10 11">WCA-9-b2</strain>
    </source>
</reference>
<evidence type="ECO:0000259" key="9">
    <source>
        <dbReference type="PROSITE" id="PS50109"/>
    </source>
</evidence>
<dbReference type="InterPro" id="IPR005467">
    <property type="entry name" value="His_kinase_dom"/>
</dbReference>
<accession>A0A7X3SHS8</accession>
<dbReference type="SUPFAM" id="SSF47384">
    <property type="entry name" value="Homodimeric domain of signal transducing histidine kinase"/>
    <property type="match status" value="1"/>
</dbReference>
<dbReference type="PANTHER" id="PTHR45453:SF1">
    <property type="entry name" value="PHOSPHATE REGULON SENSOR PROTEIN PHOR"/>
    <property type="match status" value="1"/>
</dbReference>
<dbReference type="CDD" id="cd00075">
    <property type="entry name" value="HATPase"/>
    <property type="match status" value="1"/>
</dbReference>
<dbReference type="PROSITE" id="PS50109">
    <property type="entry name" value="HIS_KIN"/>
    <property type="match status" value="1"/>
</dbReference>
<feature type="domain" description="Histidine kinase" evidence="9">
    <location>
        <begin position="194"/>
        <end position="406"/>
    </location>
</feature>
<dbReference type="AlphaFoldDB" id="A0A7X3SHS8"/>
<dbReference type="GO" id="GO:0004721">
    <property type="term" value="F:phosphoprotein phosphatase activity"/>
    <property type="evidence" value="ECO:0007669"/>
    <property type="project" value="TreeGrafter"/>
</dbReference>
<comment type="caution">
    <text evidence="10">The sequence shown here is derived from an EMBL/GenBank/DDBJ whole genome shotgun (WGS) entry which is preliminary data.</text>
</comment>
<evidence type="ECO:0000256" key="6">
    <source>
        <dbReference type="ARBA" id="ARBA00022777"/>
    </source>
</evidence>
<evidence type="ECO:0000313" key="11">
    <source>
        <dbReference type="Proteomes" id="UP000460412"/>
    </source>
</evidence>
<evidence type="ECO:0000313" key="10">
    <source>
        <dbReference type="EMBL" id="MXP74366.1"/>
    </source>
</evidence>
<dbReference type="Pfam" id="PF00512">
    <property type="entry name" value="HisKA"/>
    <property type="match status" value="1"/>
</dbReference>
<name>A0A7X3SHS8_9FIRM</name>
<evidence type="ECO:0000256" key="4">
    <source>
        <dbReference type="ARBA" id="ARBA00022553"/>
    </source>
</evidence>
<proteinExistence type="predicted"/>
<sequence length="406" mass="45570">MRFLYERQTRRFYVFLVTACIAQICLLGVCGIFQAQDIRRILVDRELAAASYLLAADVSPEVVAAAWNHREVTEEGVELLNKIGHTKQTYSYLLLTEQTYLPLILILLCVGLVFAAVILIGAARFFRHREQVYEDAGKVIARYAQNQFAMHLPAGETGTIYQLFGSIEQLAQSLQAKSEMEYKAKMFLRDMISNISHQIKTPIAALGMYMEIIMEESGNEDVVKEFSRKSAQSLERIEHLVQSLLKMARLNTGNIVFEKQKCFASEIVEQAVCDLLERARREGKRILTEGEPQGVLFCDSDWTKEAVGNLIKNALDHTEEGGVIRISWKQSPAVFRFNVEDNGCGIASEDIHHIFKQFYRSRTSSDRQGAGLGLSLAKGIVEGQGGSISVESRPGEGSIFKINFLI</sequence>
<evidence type="ECO:0000256" key="8">
    <source>
        <dbReference type="SAM" id="Phobius"/>
    </source>
</evidence>
<keyword evidence="8" id="KW-0472">Membrane</keyword>
<dbReference type="PANTHER" id="PTHR45453">
    <property type="entry name" value="PHOSPHATE REGULON SENSOR PROTEIN PHOR"/>
    <property type="match status" value="1"/>
</dbReference>
<dbReference type="InterPro" id="IPR036097">
    <property type="entry name" value="HisK_dim/P_sf"/>
</dbReference>
<feature type="transmembrane region" description="Helical" evidence="8">
    <location>
        <begin position="12"/>
        <end position="35"/>
    </location>
</feature>
<dbReference type="InterPro" id="IPR003594">
    <property type="entry name" value="HATPase_dom"/>
</dbReference>
<evidence type="ECO:0000256" key="1">
    <source>
        <dbReference type="ARBA" id="ARBA00000085"/>
    </source>
</evidence>